<accession>E1YCU0</accession>
<name>E1YCU0_9BACT</name>
<evidence type="ECO:0000259" key="1">
    <source>
        <dbReference type="SMART" id="SM00382"/>
    </source>
</evidence>
<gene>
    <name evidence="2" type="ORF">N47_G37080</name>
</gene>
<dbReference type="InterPro" id="IPR027417">
    <property type="entry name" value="P-loop_NTPase"/>
</dbReference>
<evidence type="ECO:0000313" key="2">
    <source>
        <dbReference type="EMBL" id="CBX28384.1"/>
    </source>
</evidence>
<dbReference type="AlphaFoldDB" id="E1YCU0"/>
<reference evidence="2" key="1">
    <citation type="journal article" date="2011" name="Environ. Microbiol.">
        <title>Genomic insights into the metabolic potential of the polycyclic aromatic hydrocarbon degrading sulfate-reducing Deltaproteobacterium N47.</title>
        <authorList>
            <person name="Bergmann F."/>
            <person name="Selesi D."/>
            <person name="Weinmaier T."/>
            <person name="Tischler P."/>
            <person name="Rattei T."/>
            <person name="Meckenstock R.U."/>
        </authorList>
    </citation>
    <scope>NUCLEOTIDE SEQUENCE</scope>
</reference>
<dbReference type="SUPFAM" id="SSF52540">
    <property type="entry name" value="P-loop containing nucleoside triphosphate hydrolases"/>
    <property type="match status" value="1"/>
</dbReference>
<dbReference type="PANTHER" id="PTHR43566:SF1">
    <property type="entry name" value="AAA+ ATPASE DOMAIN-CONTAINING PROTEIN"/>
    <property type="match status" value="1"/>
</dbReference>
<organism evidence="2">
    <name type="scientific">uncultured Desulfobacterium sp</name>
    <dbReference type="NCBI Taxonomy" id="201089"/>
    <lineage>
        <taxon>Bacteria</taxon>
        <taxon>Pseudomonadati</taxon>
        <taxon>Thermodesulfobacteriota</taxon>
        <taxon>Desulfobacteria</taxon>
        <taxon>Desulfobacterales</taxon>
        <taxon>Desulfobacteriaceae</taxon>
        <taxon>Desulfobacterium</taxon>
        <taxon>environmental samples</taxon>
    </lineage>
</organism>
<dbReference type="SMART" id="SM00382">
    <property type="entry name" value="AAA"/>
    <property type="match status" value="1"/>
</dbReference>
<dbReference type="Pfam" id="PF13635">
    <property type="entry name" value="DUF4143"/>
    <property type="match status" value="1"/>
</dbReference>
<sequence length="393" mass="45464">MDLESGYFDKFMELMYMTNMIKRKYDIVDFIKPQKVLVIFGPRRVGKTTLLNDFLSRTTLKFKLDSGDNIQIQQVLSSQDFRQILDYAAGYELIAIDEAQQIPNIGMGLKILVDQMPNLIVIATGSSAFDLSGAIGEPLTGRKTTVVLYPLAQLELLNLYNSFELRAKLEDFLIYGSYPEIVTANTSRDKIALLEEVVNSYLLKDVLKLDRIKGAKLLLDLLKLLAFQIGSQVSLNELATQLRIDVKTVGRYLDIFEKAFVIKRIGGFSRNLRSEVVSKAKYYFLDNGIRNAVISQFNSIDNRNDIGQLWENFLVTERLKKCTYQALYGTFYFWRTYAGQELDWVEEREGRLLGYEFKWSGKKRRKQPKDWLKAYGNAEFQMVNRKNYMEFIL</sequence>
<proteinExistence type="predicted"/>
<dbReference type="InterPro" id="IPR041682">
    <property type="entry name" value="AAA_14"/>
</dbReference>
<protein>
    <recommendedName>
        <fullName evidence="1">AAA+ ATPase domain-containing protein</fullName>
    </recommendedName>
</protein>
<dbReference type="Gene3D" id="3.40.50.300">
    <property type="entry name" value="P-loop containing nucleotide triphosphate hydrolases"/>
    <property type="match status" value="1"/>
</dbReference>
<dbReference type="PANTHER" id="PTHR43566">
    <property type="entry name" value="CONSERVED PROTEIN"/>
    <property type="match status" value="1"/>
</dbReference>
<dbReference type="EMBL" id="FR695868">
    <property type="protein sequence ID" value="CBX28384.1"/>
    <property type="molecule type" value="Genomic_DNA"/>
</dbReference>
<dbReference type="Pfam" id="PF13173">
    <property type="entry name" value="AAA_14"/>
    <property type="match status" value="1"/>
</dbReference>
<feature type="domain" description="AAA+ ATPase" evidence="1">
    <location>
        <begin position="33"/>
        <end position="154"/>
    </location>
</feature>
<dbReference type="InterPro" id="IPR025420">
    <property type="entry name" value="DUF4143"/>
</dbReference>
<dbReference type="InterPro" id="IPR003593">
    <property type="entry name" value="AAA+_ATPase"/>
</dbReference>